<evidence type="ECO:0000256" key="6">
    <source>
        <dbReference type="ARBA" id="ARBA00023194"/>
    </source>
</evidence>
<dbReference type="Pfam" id="PF00550">
    <property type="entry name" value="PP-binding"/>
    <property type="match status" value="1"/>
</dbReference>
<dbReference type="Pfam" id="PF00668">
    <property type="entry name" value="Condensation"/>
    <property type="match status" value="2"/>
</dbReference>
<dbReference type="Proteomes" id="UP000290365">
    <property type="component" value="Chromosome"/>
</dbReference>
<dbReference type="FunFam" id="3.30.300.30:FF:000010">
    <property type="entry name" value="Enterobactin synthetase component F"/>
    <property type="match status" value="1"/>
</dbReference>
<keyword evidence="5" id="KW-0677">Repeat</keyword>
<dbReference type="InterPro" id="IPR009081">
    <property type="entry name" value="PP-bd_ACP"/>
</dbReference>
<dbReference type="InterPro" id="IPR025110">
    <property type="entry name" value="AMP-bd_C"/>
</dbReference>
<dbReference type="InterPro" id="IPR020806">
    <property type="entry name" value="PKS_PP-bd"/>
</dbReference>
<dbReference type="NCBIfam" id="TIGR01720">
    <property type="entry name" value="NRPS-para261"/>
    <property type="match status" value="1"/>
</dbReference>
<dbReference type="InterPro" id="IPR045851">
    <property type="entry name" value="AMP-bd_C_sf"/>
</dbReference>
<protein>
    <submittedName>
        <fullName evidence="8">Amino acid adenylation domain-containing protein</fullName>
    </submittedName>
</protein>
<dbReference type="FunFam" id="2.30.38.10:FF:000001">
    <property type="entry name" value="Non-ribosomal peptide synthetase PvdI"/>
    <property type="match status" value="1"/>
</dbReference>
<dbReference type="PROSITE" id="PS00012">
    <property type="entry name" value="PHOSPHOPANTETHEINE"/>
    <property type="match status" value="1"/>
</dbReference>
<dbReference type="GO" id="GO:0031177">
    <property type="term" value="F:phosphopantetheine binding"/>
    <property type="evidence" value="ECO:0007669"/>
    <property type="project" value="InterPro"/>
</dbReference>
<comment type="similarity">
    <text evidence="2">Belongs to the ATP-dependent AMP-binding enzyme family.</text>
</comment>
<comment type="cofactor">
    <cofactor evidence="1">
        <name>pantetheine 4'-phosphate</name>
        <dbReference type="ChEBI" id="CHEBI:47942"/>
    </cofactor>
</comment>
<dbReference type="OrthoDB" id="9781737at2"/>
<evidence type="ECO:0000256" key="4">
    <source>
        <dbReference type="ARBA" id="ARBA00022553"/>
    </source>
</evidence>
<evidence type="ECO:0000313" key="9">
    <source>
        <dbReference type="Proteomes" id="UP000290365"/>
    </source>
</evidence>
<dbReference type="SMART" id="SM00823">
    <property type="entry name" value="PKS_PP"/>
    <property type="match status" value="1"/>
</dbReference>
<dbReference type="Gene3D" id="3.30.559.30">
    <property type="entry name" value="Nonribosomal peptide synthetase, condensation domain"/>
    <property type="match status" value="2"/>
</dbReference>
<dbReference type="Pfam" id="PF00501">
    <property type="entry name" value="AMP-binding"/>
    <property type="match status" value="1"/>
</dbReference>
<dbReference type="PROSITE" id="PS00455">
    <property type="entry name" value="AMP_BINDING"/>
    <property type="match status" value="1"/>
</dbReference>
<dbReference type="FunFam" id="1.10.1200.10:FF:000005">
    <property type="entry name" value="Nonribosomal peptide synthetase 1"/>
    <property type="match status" value="1"/>
</dbReference>
<keyword evidence="9" id="KW-1185">Reference proteome</keyword>
<dbReference type="CDD" id="cd19543">
    <property type="entry name" value="DCL_NRPS"/>
    <property type="match status" value="1"/>
</dbReference>
<dbReference type="InterPro" id="IPR000873">
    <property type="entry name" value="AMP-dep_synth/lig_dom"/>
</dbReference>
<evidence type="ECO:0000256" key="5">
    <source>
        <dbReference type="ARBA" id="ARBA00022737"/>
    </source>
</evidence>
<dbReference type="FunFam" id="3.40.50.980:FF:000001">
    <property type="entry name" value="Non-ribosomal peptide synthetase"/>
    <property type="match status" value="1"/>
</dbReference>
<dbReference type="GO" id="GO:0044550">
    <property type="term" value="P:secondary metabolite biosynthetic process"/>
    <property type="evidence" value="ECO:0007669"/>
    <property type="project" value="TreeGrafter"/>
</dbReference>
<keyword evidence="6" id="KW-0045">Antibiotic biosynthesis</keyword>
<sequence>MQEKALEKVYPLSPMQLGMLFHSLYAPTSGIYVLQWSWIFRADLDVIAFKRAWQHVIDRHAILRTAFVWKKVEKPLQVVQKQVPLPWHECDWRMIAAHEQQQKLTALLQAEREQGFEPAHAPLMHLSLIRLDETTYHFTWSFHHLLLDGWSSSHVLEEVFAYYDAFKRQRELDLPLPRPYNEYIAWLQKQDMQAAENFWRSYLDGFDIPTPLVLRKLGTASQPANQHVQEVYLSEEITTKLRQVARRGRLTVNTLIQGAWALLLSRYSGKDDVVFGVVSSGRPATLAGIEAMIGLFINTLPLRVFIEHHCPLLDWLQELQTGYIQAQQYEYTPLTQIQSWSKIPAGKPLFESLLGFENFPETLAISGQEQPLEMNSHNLRSFAGTNYPLCIVVLPGKKLCLQIIYDTGCFTATKIHSILNHLQTLLESFADCQDRDFRLSDLPLLPAAVQEQVLTHWNSTARPYPKESNLPRLFETKAEDCPDVIALDQGGVQVSYSELNRRANQLAHLLRQNSALEEKLIGVYMERSIDLIVAILAILKAGAAYLPLDLQYPQQRLAWMLSDAHAPLLLTRKALQARLPDFTGKIIYLDADWPSIAVQPALNLDLALSSQQLAYVMYTSGSTGQPKGVAVTQRNVVRLVWQPNYVRLGKDEVLALLAPIAFDASTFELWGALLNGGRLALYGEEIPTLEGIKQVIRDHGITTLWLTAGLFHQIVEEHIEAVDGVKQILAGGDILGAKQVGRVLERGWVDSLINGYGPTEGTTFSCCYGMTRPEQVSDPIPIGRPITNSQAYILDERLNPTPIGAAGELYIGGGGLARGYLNRPELTAERFIPHPWSKKAGQRLYKTDDQALWREDGAVEFLGRRDQQVKLRGFRIEPGEIEAVLREHPLISDAVVVLHTTEADSKMLVAYLVFRQGKSCSTNELQKYLKEFLPAYMVPSSYIALEGLPLTPNGKVNRRALLSPQNDHTINRQDYAEPSTPAEARLTEIWQKVLRIERISVHDNFFELGGDSILGITILAKVRQSGMEISLKQLFEHPTISSLAAMVEARPENSEEQAEVQEEAPLTPIQHWFFEQALPQAHSWSMSLLLRCQRRLAFTPLQQTLTHLLSLHDALHLCFPASAGHRARPQEPVAPLPFVQLDLSCLAREQQASILQEVSAGLRERLDLERGPLLAAALFELGAGQSQRLLLLAHHLVSDIVSWRILLAELAQGYAAAEVGKAVDLPVEGLSWRGWAQQLASYAQSPAVLGQLAYWSEQQQRAEQEEMGVPLDWPAGANTEGSSRTLQESLEQESTQALLRGVPKVLGVQVSEALLAALVLALAPWTGREQVWVDLESHGRQNWKPEQDLTRTVGWFTAIAPLRLDLEGQGDVVEQIRAVARQRQRLPGGGWSYGLLRFLSQHPQAQRLRHMPTPAISFNYAGQSIETLPGESLFELAEESTGPDFGPYNTRVHILDVSCLVQEGQLRMQWTYSQQLHAQTTIQQLSQRYLFHLRRFADYCAQASPVTSSRQPLSARQLQAVLEQVTFEKGEA</sequence>
<dbReference type="RefSeq" id="WP_129888303.1">
    <property type="nucleotide sequence ID" value="NZ_CP035758.1"/>
</dbReference>
<dbReference type="InterPro" id="IPR010071">
    <property type="entry name" value="AA_adenyl_dom"/>
</dbReference>
<dbReference type="PANTHER" id="PTHR45527:SF1">
    <property type="entry name" value="FATTY ACID SYNTHASE"/>
    <property type="match status" value="1"/>
</dbReference>
<dbReference type="SUPFAM" id="SSF52777">
    <property type="entry name" value="CoA-dependent acyltransferases"/>
    <property type="match status" value="4"/>
</dbReference>
<dbReference type="SUPFAM" id="SSF47336">
    <property type="entry name" value="ACP-like"/>
    <property type="match status" value="1"/>
</dbReference>
<dbReference type="GO" id="GO:0008610">
    <property type="term" value="P:lipid biosynthetic process"/>
    <property type="evidence" value="ECO:0007669"/>
    <property type="project" value="UniProtKB-ARBA"/>
</dbReference>
<reference evidence="8 9" key="1">
    <citation type="submission" date="2019-01" db="EMBL/GenBank/DDBJ databases">
        <title>Ktedonosporobacter rubrisoli SCAWS-G2.</title>
        <authorList>
            <person name="Huang Y."/>
            <person name="Yan B."/>
        </authorList>
    </citation>
    <scope>NUCLEOTIDE SEQUENCE [LARGE SCALE GENOMIC DNA]</scope>
    <source>
        <strain evidence="8 9">SCAWS-G2</strain>
    </source>
</reference>
<accession>A0A4P6JQ02</accession>
<dbReference type="InterPro" id="IPR010060">
    <property type="entry name" value="NRPS_synth"/>
</dbReference>
<name>A0A4P6JQ02_KTERU</name>
<evidence type="ECO:0000313" key="8">
    <source>
        <dbReference type="EMBL" id="QBD77240.1"/>
    </source>
</evidence>
<dbReference type="Gene3D" id="2.30.38.10">
    <property type="entry name" value="Luciferase, Domain 3"/>
    <property type="match status" value="1"/>
</dbReference>
<dbReference type="PANTHER" id="PTHR45527">
    <property type="entry name" value="NONRIBOSOMAL PEPTIDE SYNTHETASE"/>
    <property type="match status" value="1"/>
</dbReference>
<organism evidence="8 9">
    <name type="scientific">Ktedonosporobacter rubrisoli</name>
    <dbReference type="NCBI Taxonomy" id="2509675"/>
    <lineage>
        <taxon>Bacteria</taxon>
        <taxon>Bacillati</taxon>
        <taxon>Chloroflexota</taxon>
        <taxon>Ktedonobacteria</taxon>
        <taxon>Ktedonobacterales</taxon>
        <taxon>Ktedonosporobacteraceae</taxon>
        <taxon>Ktedonosporobacter</taxon>
    </lineage>
</organism>
<dbReference type="PROSITE" id="PS50075">
    <property type="entry name" value="CARRIER"/>
    <property type="match status" value="1"/>
</dbReference>
<dbReference type="CDD" id="cd12117">
    <property type="entry name" value="A_NRPS_Srf_like"/>
    <property type="match status" value="1"/>
</dbReference>
<dbReference type="Gene3D" id="3.30.300.30">
    <property type="match status" value="1"/>
</dbReference>
<dbReference type="SUPFAM" id="SSF56801">
    <property type="entry name" value="Acetyl-CoA synthetase-like"/>
    <property type="match status" value="1"/>
</dbReference>
<keyword evidence="4" id="KW-0597">Phosphoprotein</keyword>
<dbReference type="InterPro" id="IPR006162">
    <property type="entry name" value="Ppantetheine_attach_site"/>
</dbReference>
<dbReference type="EMBL" id="CP035758">
    <property type="protein sequence ID" value="QBD77240.1"/>
    <property type="molecule type" value="Genomic_DNA"/>
</dbReference>
<proteinExistence type="inferred from homology"/>
<dbReference type="CDD" id="cd19534">
    <property type="entry name" value="E_NRPS"/>
    <property type="match status" value="1"/>
</dbReference>
<dbReference type="InterPro" id="IPR020845">
    <property type="entry name" value="AMP-binding_CS"/>
</dbReference>
<dbReference type="InterPro" id="IPR001242">
    <property type="entry name" value="Condensation_dom"/>
</dbReference>
<dbReference type="InterPro" id="IPR023213">
    <property type="entry name" value="CAT-like_dom_sf"/>
</dbReference>
<feature type="domain" description="Carrier" evidence="7">
    <location>
        <begin position="977"/>
        <end position="1051"/>
    </location>
</feature>
<dbReference type="KEGG" id="kbs:EPA93_15055"/>
<dbReference type="Gene3D" id="1.10.1200.10">
    <property type="entry name" value="ACP-like"/>
    <property type="match status" value="1"/>
</dbReference>
<dbReference type="InterPro" id="IPR036736">
    <property type="entry name" value="ACP-like_sf"/>
</dbReference>
<dbReference type="GO" id="GO:0017000">
    <property type="term" value="P:antibiotic biosynthetic process"/>
    <property type="evidence" value="ECO:0007669"/>
    <property type="project" value="UniProtKB-KW"/>
</dbReference>
<evidence type="ECO:0000256" key="1">
    <source>
        <dbReference type="ARBA" id="ARBA00001957"/>
    </source>
</evidence>
<dbReference type="Pfam" id="PF13193">
    <property type="entry name" value="AMP-binding_C"/>
    <property type="match status" value="1"/>
</dbReference>
<keyword evidence="3" id="KW-0596">Phosphopantetheine</keyword>
<dbReference type="GO" id="GO:0043041">
    <property type="term" value="P:amino acid activation for nonribosomal peptide biosynthetic process"/>
    <property type="evidence" value="ECO:0007669"/>
    <property type="project" value="TreeGrafter"/>
</dbReference>
<evidence type="ECO:0000256" key="3">
    <source>
        <dbReference type="ARBA" id="ARBA00022450"/>
    </source>
</evidence>
<dbReference type="Gene3D" id="3.40.50.980">
    <property type="match status" value="2"/>
</dbReference>
<dbReference type="NCBIfam" id="TIGR01733">
    <property type="entry name" value="AA-adenyl-dom"/>
    <property type="match status" value="1"/>
</dbReference>
<gene>
    <name evidence="8" type="ORF">EPA93_15055</name>
</gene>
<evidence type="ECO:0000259" key="7">
    <source>
        <dbReference type="PROSITE" id="PS50075"/>
    </source>
</evidence>
<dbReference type="GO" id="GO:0003824">
    <property type="term" value="F:catalytic activity"/>
    <property type="evidence" value="ECO:0007669"/>
    <property type="project" value="InterPro"/>
</dbReference>
<evidence type="ECO:0000256" key="2">
    <source>
        <dbReference type="ARBA" id="ARBA00006432"/>
    </source>
</evidence>
<dbReference type="Gene3D" id="3.30.559.10">
    <property type="entry name" value="Chloramphenicol acetyltransferase-like domain"/>
    <property type="match status" value="2"/>
</dbReference>
<dbReference type="GO" id="GO:0005737">
    <property type="term" value="C:cytoplasm"/>
    <property type="evidence" value="ECO:0007669"/>
    <property type="project" value="TreeGrafter"/>
</dbReference>